<reference evidence="3" key="2">
    <citation type="submission" date="2021-04" db="EMBL/GenBank/DDBJ databases">
        <authorList>
            <person name="Gilroy R."/>
        </authorList>
    </citation>
    <scope>NUCLEOTIDE SEQUENCE</scope>
    <source>
        <strain evidence="3">CHK186-1790</strain>
    </source>
</reference>
<dbReference type="PANTHER" id="PTHR42760">
    <property type="entry name" value="SHORT-CHAIN DEHYDROGENASES/REDUCTASES FAMILY MEMBER"/>
    <property type="match status" value="1"/>
</dbReference>
<reference evidence="3" key="1">
    <citation type="journal article" date="2021" name="PeerJ">
        <title>Extensive microbial diversity within the chicken gut microbiome revealed by metagenomics and culture.</title>
        <authorList>
            <person name="Gilroy R."/>
            <person name="Ravi A."/>
            <person name="Getino M."/>
            <person name="Pursley I."/>
            <person name="Horton D.L."/>
            <person name="Alikhan N.F."/>
            <person name="Baker D."/>
            <person name="Gharbi K."/>
            <person name="Hall N."/>
            <person name="Watson M."/>
            <person name="Adriaenssens E.M."/>
            <person name="Foster-Nyarko E."/>
            <person name="Jarju S."/>
            <person name="Secka A."/>
            <person name="Antonio M."/>
            <person name="Oren A."/>
            <person name="Chaudhuri R.R."/>
            <person name="La Ragione R."/>
            <person name="Hildebrand F."/>
            <person name="Pallen M.J."/>
        </authorList>
    </citation>
    <scope>NUCLEOTIDE SEQUENCE</scope>
    <source>
        <strain evidence="3">CHK186-1790</strain>
    </source>
</reference>
<dbReference type="PANTHER" id="PTHR42760:SF40">
    <property type="entry name" value="3-OXOACYL-[ACYL-CARRIER-PROTEIN] REDUCTASE, CHLOROPLASTIC"/>
    <property type="match status" value="1"/>
</dbReference>
<dbReference type="Proteomes" id="UP000823882">
    <property type="component" value="Unassembled WGS sequence"/>
</dbReference>
<dbReference type="NCBIfam" id="NF009466">
    <property type="entry name" value="PRK12826.1-2"/>
    <property type="match status" value="1"/>
</dbReference>
<dbReference type="GO" id="GO:0004316">
    <property type="term" value="F:3-oxoacyl-[acyl-carrier-protein] reductase (NADPH) activity"/>
    <property type="evidence" value="ECO:0007669"/>
    <property type="project" value="UniProtKB-EC"/>
</dbReference>
<keyword evidence="2 3" id="KW-0560">Oxidoreductase</keyword>
<dbReference type="NCBIfam" id="NF047420">
    <property type="entry name" value="EF_P_mod_YmfI"/>
    <property type="match status" value="1"/>
</dbReference>
<dbReference type="InterPro" id="IPR020904">
    <property type="entry name" value="Sc_DH/Rdtase_CS"/>
</dbReference>
<dbReference type="InterPro" id="IPR036291">
    <property type="entry name" value="NAD(P)-bd_dom_sf"/>
</dbReference>
<organism evidence="3 4">
    <name type="scientific">Candidatus Intestinimonas pullistercoris</name>
    <dbReference type="NCBI Taxonomy" id="2838623"/>
    <lineage>
        <taxon>Bacteria</taxon>
        <taxon>Bacillati</taxon>
        <taxon>Bacillota</taxon>
        <taxon>Clostridia</taxon>
        <taxon>Eubacteriales</taxon>
        <taxon>Intestinimonas</taxon>
    </lineage>
</organism>
<comment type="caution">
    <text evidence="3">The sequence shown here is derived from an EMBL/GenBank/DDBJ whole genome shotgun (WGS) entry which is preliminary data.</text>
</comment>
<sequence>MGSKTVLITGGSRGIGAAAVRAFAQAGYAVALNYCRSRDAALRLAEELTAQGHIVLPVQADVSDPDQVRHMVDNVLDNFCQLDILICNAGTAWRGLLCDLTDQDWHRLRGTDLDGVLYCCRAVYRHMVSRKQGRILTVSSMWGRSGASCEAAYSAAKAGVIGLTQALARELGPSGITVNCVAPGVIDTEMNAGLTPEDLQALSEETPLGRLGTPEDVARALLFLASPEAGFLTGQVLGVDGGYL</sequence>
<dbReference type="EC" id="1.1.1.100" evidence="3"/>
<comment type="similarity">
    <text evidence="1">Belongs to the short-chain dehydrogenases/reductases (SDR) family.</text>
</comment>
<dbReference type="PRINTS" id="PR00081">
    <property type="entry name" value="GDHRDH"/>
</dbReference>
<dbReference type="FunFam" id="3.40.50.720:FF:000173">
    <property type="entry name" value="3-oxoacyl-[acyl-carrier protein] reductase"/>
    <property type="match status" value="1"/>
</dbReference>
<dbReference type="Gene3D" id="3.40.50.720">
    <property type="entry name" value="NAD(P)-binding Rossmann-like Domain"/>
    <property type="match status" value="1"/>
</dbReference>
<dbReference type="EMBL" id="DWWJ01000175">
    <property type="protein sequence ID" value="HJC41766.1"/>
    <property type="molecule type" value="Genomic_DNA"/>
</dbReference>
<proteinExistence type="inferred from homology"/>
<dbReference type="PROSITE" id="PS00061">
    <property type="entry name" value="ADH_SHORT"/>
    <property type="match status" value="1"/>
</dbReference>
<dbReference type="GO" id="GO:0030497">
    <property type="term" value="P:fatty acid elongation"/>
    <property type="evidence" value="ECO:0007669"/>
    <property type="project" value="TreeGrafter"/>
</dbReference>
<accession>A0A9D2NZV9</accession>
<name>A0A9D2NZV9_9FIRM</name>
<evidence type="ECO:0000256" key="1">
    <source>
        <dbReference type="ARBA" id="ARBA00006484"/>
    </source>
</evidence>
<evidence type="ECO:0000256" key="2">
    <source>
        <dbReference type="ARBA" id="ARBA00023002"/>
    </source>
</evidence>
<protein>
    <submittedName>
        <fullName evidence="3">3-oxoacyl-ACP reductase FabG</fullName>
        <ecNumber evidence="3">1.1.1.100</ecNumber>
    </submittedName>
</protein>
<dbReference type="Pfam" id="PF13561">
    <property type="entry name" value="adh_short_C2"/>
    <property type="match status" value="1"/>
</dbReference>
<dbReference type="PRINTS" id="PR00080">
    <property type="entry name" value="SDRFAMILY"/>
</dbReference>
<dbReference type="NCBIfam" id="NF005559">
    <property type="entry name" value="PRK07231.1"/>
    <property type="match status" value="1"/>
</dbReference>
<evidence type="ECO:0000313" key="3">
    <source>
        <dbReference type="EMBL" id="HJC41766.1"/>
    </source>
</evidence>
<evidence type="ECO:0000313" key="4">
    <source>
        <dbReference type="Proteomes" id="UP000823882"/>
    </source>
</evidence>
<gene>
    <name evidence="3" type="primary">fabG</name>
    <name evidence="3" type="ORF">H9701_09490</name>
</gene>
<dbReference type="SUPFAM" id="SSF51735">
    <property type="entry name" value="NAD(P)-binding Rossmann-fold domains"/>
    <property type="match status" value="1"/>
</dbReference>
<dbReference type="InterPro" id="IPR002347">
    <property type="entry name" value="SDR_fam"/>
</dbReference>
<dbReference type="AlphaFoldDB" id="A0A9D2NZV9"/>